<sequence>MKPLLLLLVMLSAFGVSIARNDGFSMSVKEVSLVIDKNGSYVVLKCLSTEYRFYFFHQLPDSCCVMKYDNRILVTEPRCTAASKYIRIPVNLTDGSPMYIVGRCSRTKSCLGFRVIKEQKIVVHSTNDNEQKTIDQRSANMLVVPTNQPNAIQESNATVSSSVPELKRDPEKDERQIQDKTVGFAVLYDQSGGQINNFEDNALGRTSETEQGWSDDKRIEEKTKWNNRGEEYINVGLPIVLLALIVCIYFVFFQVYFWSHAPF</sequence>
<gene>
    <name evidence="1" type="primary">WBGene00095173</name>
</gene>
<evidence type="ECO:0000313" key="2">
    <source>
        <dbReference type="Proteomes" id="UP000005239"/>
    </source>
</evidence>
<name>A0A2A6CU72_PRIPA</name>
<dbReference type="EnsemblMetazoa" id="PPA05619.1">
    <property type="protein sequence ID" value="PPA05619.1"/>
    <property type="gene ID" value="WBGene00095173"/>
</dbReference>
<proteinExistence type="predicted"/>
<accession>A0A2A6CU72</accession>
<dbReference type="AlphaFoldDB" id="A0A2A6CU72"/>
<dbReference type="Proteomes" id="UP000005239">
    <property type="component" value="Unassembled WGS sequence"/>
</dbReference>
<accession>A0A8R1YB31</accession>
<protein>
    <submittedName>
        <fullName evidence="1">Uncharacterized protein</fullName>
    </submittedName>
</protein>
<evidence type="ECO:0000313" key="1">
    <source>
        <dbReference type="EnsemblMetazoa" id="PPA05619.1"/>
    </source>
</evidence>
<reference evidence="2" key="1">
    <citation type="journal article" date="2008" name="Nat. Genet.">
        <title>The Pristionchus pacificus genome provides a unique perspective on nematode lifestyle and parasitism.</title>
        <authorList>
            <person name="Dieterich C."/>
            <person name="Clifton S.W."/>
            <person name="Schuster L.N."/>
            <person name="Chinwalla A."/>
            <person name="Delehaunty K."/>
            <person name="Dinkelacker I."/>
            <person name="Fulton L."/>
            <person name="Fulton R."/>
            <person name="Godfrey J."/>
            <person name="Minx P."/>
            <person name="Mitreva M."/>
            <person name="Roeseler W."/>
            <person name="Tian H."/>
            <person name="Witte H."/>
            <person name="Yang S.P."/>
            <person name="Wilson R.K."/>
            <person name="Sommer R.J."/>
        </authorList>
    </citation>
    <scope>NUCLEOTIDE SEQUENCE [LARGE SCALE GENOMIC DNA]</scope>
    <source>
        <strain evidence="2">PS312</strain>
    </source>
</reference>
<reference evidence="1" key="2">
    <citation type="submission" date="2022-06" db="UniProtKB">
        <authorList>
            <consortium name="EnsemblMetazoa"/>
        </authorList>
    </citation>
    <scope>IDENTIFICATION</scope>
    <source>
        <strain evidence="1">PS312</strain>
    </source>
</reference>
<keyword evidence="2" id="KW-1185">Reference proteome</keyword>
<organism evidence="1 2">
    <name type="scientific">Pristionchus pacificus</name>
    <name type="common">Parasitic nematode worm</name>
    <dbReference type="NCBI Taxonomy" id="54126"/>
    <lineage>
        <taxon>Eukaryota</taxon>
        <taxon>Metazoa</taxon>
        <taxon>Ecdysozoa</taxon>
        <taxon>Nematoda</taxon>
        <taxon>Chromadorea</taxon>
        <taxon>Rhabditida</taxon>
        <taxon>Rhabditina</taxon>
        <taxon>Diplogasteromorpha</taxon>
        <taxon>Diplogasteroidea</taxon>
        <taxon>Neodiplogasteridae</taxon>
        <taxon>Pristionchus</taxon>
    </lineage>
</organism>